<dbReference type="AlphaFoldDB" id="A0A4U1JB16"/>
<organism evidence="9 10">
    <name type="scientific">Polyangium fumosum</name>
    <dbReference type="NCBI Taxonomy" id="889272"/>
    <lineage>
        <taxon>Bacteria</taxon>
        <taxon>Pseudomonadati</taxon>
        <taxon>Myxococcota</taxon>
        <taxon>Polyangia</taxon>
        <taxon>Polyangiales</taxon>
        <taxon>Polyangiaceae</taxon>
        <taxon>Polyangium</taxon>
    </lineage>
</organism>
<evidence type="ECO:0000313" key="9">
    <source>
        <dbReference type="EMBL" id="TKD06555.1"/>
    </source>
</evidence>
<evidence type="ECO:0000259" key="8">
    <source>
        <dbReference type="SMART" id="SM00829"/>
    </source>
</evidence>
<dbReference type="InterPro" id="IPR036291">
    <property type="entry name" value="NAD(P)-bd_dom_sf"/>
</dbReference>
<keyword evidence="4 7" id="KW-0479">Metal-binding</keyword>
<gene>
    <name evidence="9" type="ORF">E8A74_18765</name>
</gene>
<comment type="cofactor">
    <cofactor evidence="1 7">
        <name>Zn(2+)</name>
        <dbReference type="ChEBI" id="CHEBI:29105"/>
    </cofactor>
</comment>
<dbReference type="InterPro" id="IPR002328">
    <property type="entry name" value="ADH_Zn_CS"/>
</dbReference>
<dbReference type="PROSITE" id="PS00059">
    <property type="entry name" value="ADH_ZINC"/>
    <property type="match status" value="1"/>
</dbReference>
<dbReference type="SMART" id="SM00829">
    <property type="entry name" value="PKS_ER"/>
    <property type="match status" value="1"/>
</dbReference>
<dbReference type="GO" id="GO:0004022">
    <property type="term" value="F:alcohol dehydrogenase (NAD+) activity"/>
    <property type="evidence" value="ECO:0007669"/>
    <property type="project" value="UniProtKB-EC"/>
</dbReference>
<dbReference type="Pfam" id="PF00107">
    <property type="entry name" value="ADH_zinc_N"/>
    <property type="match status" value="1"/>
</dbReference>
<dbReference type="Gene3D" id="3.90.180.10">
    <property type="entry name" value="Medium-chain alcohol dehydrogenases, catalytic domain"/>
    <property type="match status" value="1"/>
</dbReference>
<evidence type="ECO:0000256" key="3">
    <source>
        <dbReference type="ARBA" id="ARBA00013190"/>
    </source>
</evidence>
<dbReference type="InterPro" id="IPR013154">
    <property type="entry name" value="ADH-like_N"/>
</dbReference>
<dbReference type="EC" id="1.1.1.1" evidence="3"/>
<evidence type="ECO:0000313" key="10">
    <source>
        <dbReference type="Proteomes" id="UP000309215"/>
    </source>
</evidence>
<dbReference type="InterPro" id="IPR011032">
    <property type="entry name" value="GroES-like_sf"/>
</dbReference>
<evidence type="ECO:0000256" key="4">
    <source>
        <dbReference type="ARBA" id="ARBA00022723"/>
    </source>
</evidence>
<dbReference type="GO" id="GO:0008270">
    <property type="term" value="F:zinc ion binding"/>
    <property type="evidence" value="ECO:0007669"/>
    <property type="project" value="InterPro"/>
</dbReference>
<dbReference type="GO" id="GO:0005737">
    <property type="term" value="C:cytoplasm"/>
    <property type="evidence" value="ECO:0007669"/>
    <property type="project" value="TreeGrafter"/>
</dbReference>
<dbReference type="Pfam" id="PF08240">
    <property type="entry name" value="ADH_N"/>
    <property type="match status" value="1"/>
</dbReference>
<dbReference type="PANTHER" id="PTHR42940">
    <property type="entry name" value="ALCOHOL DEHYDROGENASE 1-RELATED"/>
    <property type="match status" value="1"/>
</dbReference>
<reference evidence="9 10" key="1">
    <citation type="submission" date="2019-04" db="EMBL/GenBank/DDBJ databases">
        <authorList>
            <person name="Li Y."/>
            <person name="Wang J."/>
        </authorList>
    </citation>
    <scope>NUCLEOTIDE SEQUENCE [LARGE SCALE GENOMIC DNA]</scope>
    <source>
        <strain evidence="9 10">DSM 14668</strain>
    </source>
</reference>
<keyword evidence="6" id="KW-0560">Oxidoreductase</keyword>
<dbReference type="OrthoDB" id="9808651at2"/>
<dbReference type="SUPFAM" id="SSF51735">
    <property type="entry name" value="NAD(P)-binding Rossmann-fold domains"/>
    <property type="match status" value="1"/>
</dbReference>
<dbReference type="InterPro" id="IPR013149">
    <property type="entry name" value="ADH-like_C"/>
</dbReference>
<proteinExistence type="inferred from homology"/>
<dbReference type="Proteomes" id="UP000309215">
    <property type="component" value="Unassembled WGS sequence"/>
</dbReference>
<evidence type="ECO:0000256" key="5">
    <source>
        <dbReference type="ARBA" id="ARBA00022833"/>
    </source>
</evidence>
<keyword evidence="10" id="KW-1185">Reference proteome</keyword>
<dbReference type="SUPFAM" id="SSF50129">
    <property type="entry name" value="GroES-like"/>
    <property type="match status" value="1"/>
</dbReference>
<dbReference type="RefSeq" id="WP_136930406.1">
    <property type="nucleotide sequence ID" value="NZ_SSMQ01000018.1"/>
</dbReference>
<comment type="caution">
    <text evidence="9">The sequence shown here is derived from an EMBL/GenBank/DDBJ whole genome shotgun (WGS) entry which is preliminary data.</text>
</comment>
<dbReference type="PANTHER" id="PTHR42940:SF8">
    <property type="entry name" value="VACUOLAR PROTEIN SORTING-ASSOCIATED PROTEIN 11"/>
    <property type="match status" value="1"/>
</dbReference>
<comment type="similarity">
    <text evidence="2 7">Belongs to the zinc-containing alcohol dehydrogenase family.</text>
</comment>
<dbReference type="InterPro" id="IPR020843">
    <property type="entry name" value="ER"/>
</dbReference>
<keyword evidence="5 7" id="KW-0862">Zinc</keyword>
<protein>
    <recommendedName>
        <fullName evidence="3">alcohol dehydrogenase</fullName>
        <ecNumber evidence="3">1.1.1.1</ecNumber>
    </recommendedName>
</protein>
<evidence type="ECO:0000256" key="7">
    <source>
        <dbReference type="RuleBase" id="RU361277"/>
    </source>
</evidence>
<feature type="domain" description="Enoyl reductase (ER)" evidence="8">
    <location>
        <begin position="10"/>
        <end position="342"/>
    </location>
</feature>
<evidence type="ECO:0000256" key="2">
    <source>
        <dbReference type="ARBA" id="ARBA00008072"/>
    </source>
</evidence>
<accession>A0A4U1JB16</accession>
<dbReference type="EMBL" id="SSMQ01000018">
    <property type="protein sequence ID" value="TKD06555.1"/>
    <property type="molecule type" value="Genomic_DNA"/>
</dbReference>
<name>A0A4U1JB16_9BACT</name>
<sequence>MRAVVLREVGGPDKLVLSPNTPNPVPAADEVLVRVRASAVCGRDLIDRRGGFPLMKLPTILGHEFAGELEAVGDEAARAGFAPGDRVANLHRPACGECPRCVGGEELLCERAHQSFGHTVDGAYAELVVAHHRALVKIPAPVPFEDASTLMCTAGVAYQALASRARLVAGETVVITGASGGVGTAAIQVARHLGARVVAVTGSPAKAAALAELGAHEVLVSPDGRFEDDVKTRLGGPVDVALELTGSATFGSALKSLRRGGRLVVVGNIDQAKVSIKLGALILWSHTIAGSASCTRQDLERVLDLAASGALRAVIDRKLPLRYAAEAHALLEARAVFGRVVLIP</sequence>
<evidence type="ECO:0000256" key="6">
    <source>
        <dbReference type="ARBA" id="ARBA00023002"/>
    </source>
</evidence>
<evidence type="ECO:0000256" key="1">
    <source>
        <dbReference type="ARBA" id="ARBA00001947"/>
    </source>
</evidence>